<gene>
    <name evidence="13" type="ORF">MSLAZ_1778</name>
</gene>
<dbReference type="RefSeq" id="WP_048126313.1">
    <property type="nucleotide sequence ID" value="NZ_CP009515.1"/>
</dbReference>
<evidence type="ECO:0000256" key="7">
    <source>
        <dbReference type="ARBA" id="ARBA00022759"/>
    </source>
</evidence>
<evidence type="ECO:0000256" key="1">
    <source>
        <dbReference type="ARBA" id="ARBA00000851"/>
    </source>
</evidence>
<dbReference type="HOGENOM" id="CLU_005762_0_0_2"/>
<dbReference type="SUPFAM" id="SSF52540">
    <property type="entry name" value="P-loop containing nucleoside triphosphate hydrolases"/>
    <property type="match status" value="2"/>
</dbReference>
<dbReference type="CDD" id="cd22332">
    <property type="entry name" value="HsdR_N"/>
    <property type="match status" value="1"/>
</dbReference>
<evidence type="ECO:0000313" key="14">
    <source>
        <dbReference type="Proteomes" id="UP000033072"/>
    </source>
</evidence>
<dbReference type="KEGG" id="mls:MSLAZ_1778"/>
<dbReference type="Gene3D" id="3.40.50.300">
    <property type="entry name" value="P-loop containing nucleotide triphosphate hydrolases"/>
    <property type="match status" value="2"/>
</dbReference>
<dbReference type="GO" id="GO:0003677">
    <property type="term" value="F:DNA binding"/>
    <property type="evidence" value="ECO:0007669"/>
    <property type="project" value="UniProtKB-KW"/>
</dbReference>
<dbReference type="CDD" id="cd18800">
    <property type="entry name" value="SF2_C_EcoR124I-like"/>
    <property type="match status" value="1"/>
</dbReference>
<comment type="similarity">
    <text evidence="2">Belongs to the HsdR family.</text>
</comment>
<dbReference type="EMBL" id="CP009515">
    <property type="protein sequence ID" value="AKB75039.1"/>
    <property type="molecule type" value="Genomic_DNA"/>
</dbReference>
<dbReference type="OrthoDB" id="132910at2157"/>
<dbReference type="InterPro" id="IPR051268">
    <property type="entry name" value="Type-I_R_enzyme_R_subunit"/>
</dbReference>
<evidence type="ECO:0000256" key="6">
    <source>
        <dbReference type="ARBA" id="ARBA00022747"/>
    </source>
</evidence>
<organism evidence="13 14">
    <name type="scientific">Methanosarcina lacustris Z-7289</name>
    <dbReference type="NCBI Taxonomy" id="1434111"/>
    <lineage>
        <taxon>Archaea</taxon>
        <taxon>Methanobacteriati</taxon>
        <taxon>Methanobacteriota</taxon>
        <taxon>Stenosarchaea group</taxon>
        <taxon>Methanomicrobia</taxon>
        <taxon>Methanosarcinales</taxon>
        <taxon>Methanosarcinaceae</taxon>
        <taxon>Methanosarcina</taxon>
    </lineage>
</organism>
<evidence type="ECO:0000256" key="3">
    <source>
        <dbReference type="ARBA" id="ARBA00012654"/>
    </source>
</evidence>
<evidence type="ECO:0000313" key="13">
    <source>
        <dbReference type="EMBL" id="AKB75039.1"/>
    </source>
</evidence>
<accession>A0A0E3S2J9</accession>
<keyword evidence="14" id="KW-1185">Reference proteome</keyword>
<evidence type="ECO:0000256" key="5">
    <source>
        <dbReference type="ARBA" id="ARBA00022741"/>
    </source>
</evidence>
<evidence type="ECO:0000256" key="4">
    <source>
        <dbReference type="ARBA" id="ARBA00022722"/>
    </source>
</evidence>
<dbReference type="Pfam" id="PF18766">
    <property type="entry name" value="SWI2_SNF2"/>
    <property type="match status" value="1"/>
</dbReference>
<sequence>MADESQLQIDEYTLVEKPALDLFEKLGYNYIDGKKLKTEPQQFFLLDVLKRKIQEINPWLDEVGLNKAVREITVVQAASLVEANELLYYKLVNYTSFKQDLGFGKKSQTVKFIDFDEPGKNEFTVVNQFYVKNNDFTIIPDLVVFVNGIPLAVLECKSPNLQEPIDEAISQLFGYREKNEQFFYPNQILVALARYRATYASTFSPAKYFLEWKKPYPLNERELAERLGKKGAEGQKVPEEQKVPEGQDKQEGLDEQERQESRLLPAQDILLYSLFSKENFLDILRSYIVFETENNGVNKKLCRYNQYIASNKILERMAEGKGGVIWHTQGSGKSLTMTYTALKIRRIEKVPGTSLENPCILIVTDRNDLDSQISGTFKNCNFPNPVPVVSVEQLKDELKTPTGKTLFTTIQKFTSKNGETYPELSRSENIIVFADEAHRSQYGKAGYGKTAAKENKEDDKVSTSLGWALNMRTAIPKALFIGFTGTPIDKNDKSTRREFGDYIDRYLPKQSIADGATVQIKYQARLPKVHILGSELDVAFDSEFADYTDLEQEAIKEKAGKYRTIAEDEDRIRVICKDILEHYTTAVRPEGFKAQIVTPSRDAAVTYKRILDELGAPESEIIISSSPKDEPHAEIRKYYRTKARQRQIIKKFRKPFDEENKLAFLIVCDMLLTGFDAPIEQVMYLDKPLREHNLMQAVARVNRPYTDNKTYGLIIDYCGISKRLKEALDIFNEGDIAGYLEHLMDDVPKAEQAANKVKRFFKAVPTTYDSAEYVDRCVLDVLSAEDTRIRFERAFKEFVALVNNIIPNPEANRFRQDVYLYGRIYNAMRTNYSIKAPSVLEAVPKARALIHEYLESNGIKVFHEPVSIYSSEFNDIVNKKTSAKAKASLIQHKVRTTISNLLNTNPIYYTSLREKLEKLIAEHEQEIISTTDFLTALDRIKAELDVDVVARKHGMGREEFAIFQMVRAAYIQLQAGSEKASMHPSMHPSMHSSMHLTEEDDKKLAGVSFPLFSALSGLAVIDWRQKPEQQKIMLKTIKRELYKIDFDIETAERESHNILNLARNLL</sequence>
<keyword evidence="4" id="KW-0540">Nuclease</keyword>
<dbReference type="REBASE" id="109264">
    <property type="entry name" value="Mla7289ORF1776P"/>
</dbReference>
<dbReference type="Pfam" id="PF22679">
    <property type="entry name" value="T1R_D3-like"/>
    <property type="match status" value="1"/>
</dbReference>
<keyword evidence="5" id="KW-0547">Nucleotide-binding</keyword>
<dbReference type="CDD" id="cd18030">
    <property type="entry name" value="DEXHc_RE_I_HsdR"/>
    <property type="match status" value="1"/>
</dbReference>
<dbReference type="GeneID" id="24806553"/>
<dbReference type="GO" id="GO:0120545">
    <property type="term" value="F:nucleic acid conformation isomerase activity"/>
    <property type="evidence" value="ECO:0007669"/>
    <property type="project" value="UniProtKB-ARBA"/>
</dbReference>
<dbReference type="PATRIC" id="fig|1434111.4.peg.2331"/>
<evidence type="ECO:0000256" key="2">
    <source>
        <dbReference type="ARBA" id="ARBA00008598"/>
    </source>
</evidence>
<dbReference type="PANTHER" id="PTHR30195">
    <property type="entry name" value="TYPE I SITE-SPECIFIC DEOXYRIBONUCLEASE PROTEIN SUBUNIT M AND R"/>
    <property type="match status" value="1"/>
</dbReference>
<dbReference type="Pfam" id="PF11867">
    <property type="entry name" value="T1RH-like_C"/>
    <property type="match status" value="1"/>
</dbReference>
<dbReference type="NCBIfam" id="TIGR00348">
    <property type="entry name" value="hsdR"/>
    <property type="match status" value="1"/>
</dbReference>
<comment type="catalytic activity">
    <reaction evidence="1">
        <text>Endonucleolytic cleavage of DNA to give random double-stranded fragments with terminal 5'-phosphates, ATP is simultaneously hydrolyzed.</text>
        <dbReference type="EC" id="3.1.21.3"/>
    </reaction>
</comment>
<evidence type="ECO:0000259" key="12">
    <source>
        <dbReference type="PROSITE" id="PS51192"/>
    </source>
</evidence>
<evidence type="ECO:0000256" key="8">
    <source>
        <dbReference type="ARBA" id="ARBA00022801"/>
    </source>
</evidence>
<dbReference type="PANTHER" id="PTHR30195:SF15">
    <property type="entry name" value="TYPE I RESTRICTION ENZYME HINDI ENDONUCLEASE SUBUNIT"/>
    <property type="match status" value="1"/>
</dbReference>
<dbReference type="InterPro" id="IPR055180">
    <property type="entry name" value="HsdR_RecA-like_helicase_dom_2"/>
</dbReference>
<dbReference type="GO" id="GO:0009307">
    <property type="term" value="P:DNA restriction-modification system"/>
    <property type="evidence" value="ECO:0007669"/>
    <property type="project" value="UniProtKB-KW"/>
</dbReference>
<dbReference type="InterPro" id="IPR007409">
    <property type="entry name" value="Restrct_endonuc_type1_HsdR_N"/>
</dbReference>
<dbReference type="STRING" id="1434111.MSLAZ_1778"/>
<evidence type="ECO:0000256" key="9">
    <source>
        <dbReference type="ARBA" id="ARBA00022840"/>
    </source>
</evidence>
<dbReference type="GO" id="GO:0009035">
    <property type="term" value="F:type I site-specific deoxyribonuclease activity"/>
    <property type="evidence" value="ECO:0007669"/>
    <property type="project" value="UniProtKB-EC"/>
</dbReference>
<dbReference type="PROSITE" id="PS51192">
    <property type="entry name" value="HELICASE_ATP_BIND_1"/>
    <property type="match status" value="1"/>
</dbReference>
<evidence type="ECO:0000256" key="11">
    <source>
        <dbReference type="SAM" id="MobiDB-lite"/>
    </source>
</evidence>
<reference evidence="13 14" key="1">
    <citation type="submission" date="2014-07" db="EMBL/GenBank/DDBJ databases">
        <title>Methanogenic archaea and the global carbon cycle.</title>
        <authorList>
            <person name="Henriksen J.R."/>
            <person name="Luke J."/>
            <person name="Reinhart S."/>
            <person name="Benedict M.N."/>
            <person name="Youngblut N.D."/>
            <person name="Metcalf M.E."/>
            <person name="Whitaker R.J."/>
            <person name="Metcalf W.W."/>
        </authorList>
    </citation>
    <scope>NUCLEOTIDE SEQUENCE [LARGE SCALE GENOMIC DNA]</scope>
    <source>
        <strain evidence="13 14">Z-7289</strain>
    </source>
</reference>
<evidence type="ECO:0000256" key="10">
    <source>
        <dbReference type="ARBA" id="ARBA00023125"/>
    </source>
</evidence>
<dbReference type="Gene3D" id="3.90.1570.50">
    <property type="match status" value="1"/>
</dbReference>
<dbReference type="Proteomes" id="UP000033072">
    <property type="component" value="Chromosome"/>
</dbReference>
<keyword evidence="8 13" id="KW-0378">Hydrolase</keyword>
<keyword evidence="9" id="KW-0067">ATP-binding</keyword>
<feature type="region of interest" description="Disordered" evidence="11">
    <location>
        <begin position="229"/>
        <end position="259"/>
    </location>
</feature>
<protein>
    <recommendedName>
        <fullName evidence="3">type I site-specific deoxyribonuclease</fullName>
        <ecNumber evidence="3">3.1.21.3</ecNumber>
    </recommendedName>
</protein>
<dbReference type="GO" id="GO:0005524">
    <property type="term" value="F:ATP binding"/>
    <property type="evidence" value="ECO:0007669"/>
    <property type="project" value="UniProtKB-KW"/>
</dbReference>
<dbReference type="InterPro" id="IPR040980">
    <property type="entry name" value="SWI2_SNF2"/>
</dbReference>
<name>A0A0E3S2J9_9EURY</name>
<dbReference type="InterPro" id="IPR021810">
    <property type="entry name" value="T1RH-like_C"/>
</dbReference>
<dbReference type="InterPro" id="IPR004473">
    <property type="entry name" value="Restrct_endonuc_typeI_HsdR"/>
</dbReference>
<keyword evidence="6" id="KW-0680">Restriction system</keyword>
<feature type="domain" description="Helicase ATP-binding" evidence="12">
    <location>
        <begin position="314"/>
        <end position="505"/>
    </location>
</feature>
<keyword evidence="10" id="KW-0238">DNA-binding</keyword>
<dbReference type="SMART" id="SM00487">
    <property type="entry name" value="DEXDc"/>
    <property type="match status" value="1"/>
</dbReference>
<dbReference type="AlphaFoldDB" id="A0A0E3S2J9"/>
<dbReference type="Pfam" id="PF04313">
    <property type="entry name" value="HSDR_N"/>
    <property type="match status" value="1"/>
</dbReference>
<dbReference type="InterPro" id="IPR027417">
    <property type="entry name" value="P-loop_NTPase"/>
</dbReference>
<keyword evidence="7" id="KW-0255">Endonuclease</keyword>
<proteinExistence type="inferred from homology"/>
<dbReference type="EC" id="3.1.21.3" evidence="3"/>
<dbReference type="InterPro" id="IPR014001">
    <property type="entry name" value="Helicase_ATP-bd"/>
</dbReference>